<reference evidence="8" key="1">
    <citation type="submission" date="2017-03" db="EMBL/GenBank/DDBJ databases">
        <authorList>
            <person name="Monnet C."/>
        </authorList>
    </citation>
    <scope>NUCLEOTIDE SEQUENCE [LARGE SCALE GENOMIC DNA]</scope>
    <source>
        <strain evidence="8">ATCC 9175</strain>
    </source>
</reference>
<dbReference type="GO" id="GO:0005886">
    <property type="term" value="C:plasma membrane"/>
    <property type="evidence" value="ECO:0007669"/>
    <property type="project" value="TreeGrafter"/>
</dbReference>
<dbReference type="PANTHER" id="PTHR34820:SF4">
    <property type="entry name" value="INNER MEMBRANE PROTEIN YEBZ"/>
    <property type="match status" value="1"/>
</dbReference>
<feature type="domain" description="CopC" evidence="7">
    <location>
        <begin position="38"/>
        <end position="131"/>
    </location>
</feature>
<proteinExistence type="predicted"/>
<comment type="subcellular location">
    <subcellularLocation>
        <location evidence="1">Cell envelope</location>
    </subcellularLocation>
</comment>
<dbReference type="InterPro" id="IPR032694">
    <property type="entry name" value="CopC/D"/>
</dbReference>
<dbReference type="SUPFAM" id="SSF81296">
    <property type="entry name" value="E set domains"/>
    <property type="match status" value="1"/>
</dbReference>
<dbReference type="PANTHER" id="PTHR34820">
    <property type="entry name" value="INNER MEMBRANE PROTEIN YEBZ"/>
    <property type="match status" value="1"/>
</dbReference>
<dbReference type="GO" id="GO:0005507">
    <property type="term" value="F:copper ion binding"/>
    <property type="evidence" value="ECO:0007669"/>
    <property type="project" value="InterPro"/>
</dbReference>
<keyword evidence="3" id="KW-0732">Signal</keyword>
<dbReference type="InterPro" id="IPR014755">
    <property type="entry name" value="Cu-Rt/internalin_Ig-like"/>
</dbReference>
<feature type="region of interest" description="Disordered" evidence="5">
    <location>
        <begin position="134"/>
        <end position="163"/>
    </location>
</feature>
<feature type="compositionally biased region" description="Low complexity" evidence="5">
    <location>
        <begin position="140"/>
        <end position="158"/>
    </location>
</feature>
<dbReference type="Proteomes" id="UP000234525">
    <property type="component" value="Unassembled WGS sequence"/>
</dbReference>
<keyword evidence="6" id="KW-1133">Transmembrane helix</keyword>
<dbReference type="Pfam" id="PF04234">
    <property type="entry name" value="CopC"/>
    <property type="match status" value="1"/>
</dbReference>
<keyword evidence="6" id="KW-0812">Transmembrane</keyword>
<evidence type="ECO:0000256" key="1">
    <source>
        <dbReference type="ARBA" id="ARBA00004196"/>
    </source>
</evidence>
<dbReference type="GO" id="GO:0006825">
    <property type="term" value="P:copper ion transport"/>
    <property type="evidence" value="ECO:0007669"/>
    <property type="project" value="InterPro"/>
</dbReference>
<accession>A0A2H1KMN2</accession>
<sequence length="200" mass="21025">MIRPTRTIFTTTVIGCLLIAVFAAMAIHWVPSGPAAAHDQLISSTPTASEELDASPDEVTLEYSAEVMTMGAELRLTDSAGKQYSVDEAKFEGTRVVAGISEDLPDAAYSLAWRVVSSDGHPISGVVPFTVGDAPKASAEDTSAESSAPSQSAQPASEGADNAPSFPSWVRPVLVAVIGMGLAFGIFAFVTRTRKQRHND</sequence>
<evidence type="ECO:0000256" key="4">
    <source>
        <dbReference type="ARBA" id="ARBA00023008"/>
    </source>
</evidence>
<keyword evidence="2" id="KW-0479">Metal-binding</keyword>
<dbReference type="EMBL" id="FXZB01000042">
    <property type="protein sequence ID" value="SMY01075.1"/>
    <property type="molecule type" value="Genomic_DNA"/>
</dbReference>
<organism evidence="8 9">
    <name type="scientific">Brevibacterium aurantiacum</name>
    <dbReference type="NCBI Taxonomy" id="273384"/>
    <lineage>
        <taxon>Bacteria</taxon>
        <taxon>Bacillati</taxon>
        <taxon>Actinomycetota</taxon>
        <taxon>Actinomycetes</taxon>
        <taxon>Micrococcales</taxon>
        <taxon>Brevibacteriaceae</taxon>
        <taxon>Brevibacterium</taxon>
    </lineage>
</organism>
<gene>
    <name evidence="8" type="ORF">BAUR9175_03657</name>
</gene>
<keyword evidence="9" id="KW-1185">Reference proteome</keyword>
<dbReference type="GO" id="GO:0042597">
    <property type="term" value="C:periplasmic space"/>
    <property type="evidence" value="ECO:0007669"/>
    <property type="project" value="InterPro"/>
</dbReference>
<evidence type="ECO:0000256" key="6">
    <source>
        <dbReference type="SAM" id="Phobius"/>
    </source>
</evidence>
<comment type="caution">
    <text evidence="8">The sequence shown here is derived from an EMBL/GenBank/DDBJ whole genome shotgun (WGS) entry which is preliminary data.</text>
</comment>
<dbReference type="Gene3D" id="2.60.40.1220">
    <property type="match status" value="1"/>
</dbReference>
<keyword evidence="4" id="KW-0186">Copper</keyword>
<dbReference type="AlphaFoldDB" id="A0A2H1KMN2"/>
<keyword evidence="6" id="KW-0472">Membrane</keyword>
<dbReference type="InterPro" id="IPR014756">
    <property type="entry name" value="Ig_E-set"/>
</dbReference>
<dbReference type="InterPro" id="IPR007348">
    <property type="entry name" value="CopC_dom"/>
</dbReference>
<evidence type="ECO:0000256" key="3">
    <source>
        <dbReference type="ARBA" id="ARBA00022729"/>
    </source>
</evidence>
<evidence type="ECO:0000259" key="7">
    <source>
        <dbReference type="Pfam" id="PF04234"/>
    </source>
</evidence>
<name>A0A2H1KMN2_BREAU</name>
<evidence type="ECO:0000256" key="2">
    <source>
        <dbReference type="ARBA" id="ARBA00022723"/>
    </source>
</evidence>
<protein>
    <recommendedName>
        <fullName evidence="7">CopC domain-containing protein</fullName>
    </recommendedName>
</protein>
<dbReference type="GO" id="GO:0046688">
    <property type="term" value="P:response to copper ion"/>
    <property type="evidence" value="ECO:0007669"/>
    <property type="project" value="InterPro"/>
</dbReference>
<evidence type="ECO:0000313" key="9">
    <source>
        <dbReference type="Proteomes" id="UP000234525"/>
    </source>
</evidence>
<feature type="transmembrane region" description="Helical" evidence="6">
    <location>
        <begin position="169"/>
        <end position="190"/>
    </location>
</feature>
<evidence type="ECO:0000256" key="5">
    <source>
        <dbReference type="SAM" id="MobiDB-lite"/>
    </source>
</evidence>
<dbReference type="GO" id="GO:0030313">
    <property type="term" value="C:cell envelope"/>
    <property type="evidence" value="ECO:0007669"/>
    <property type="project" value="UniProtKB-SubCell"/>
</dbReference>
<evidence type="ECO:0000313" key="8">
    <source>
        <dbReference type="EMBL" id="SMY01075.1"/>
    </source>
</evidence>